<feature type="domain" description="DNA-directed DNA polymerase family B multifunctional" evidence="19">
    <location>
        <begin position="6"/>
        <end position="343"/>
    </location>
</feature>
<evidence type="ECO:0000256" key="18">
    <source>
        <dbReference type="SAM" id="MobiDB-lite"/>
    </source>
</evidence>
<proteinExistence type="inferred from homology"/>
<dbReference type="OrthoDB" id="2414538at2759"/>
<evidence type="ECO:0000256" key="14">
    <source>
        <dbReference type="ARBA" id="ARBA00023125"/>
    </source>
</evidence>
<dbReference type="GO" id="GO:0006297">
    <property type="term" value="P:nucleotide-excision repair, DNA gap filling"/>
    <property type="evidence" value="ECO:0007669"/>
    <property type="project" value="TreeGrafter"/>
</dbReference>
<comment type="caution">
    <text evidence="21">The sequence shown here is derived from an EMBL/GenBank/DDBJ whole genome shotgun (WGS) entry which is preliminary data.</text>
</comment>
<dbReference type="InterPro" id="IPR023211">
    <property type="entry name" value="DNA_pol_palm_dom_sf"/>
</dbReference>
<evidence type="ECO:0000256" key="15">
    <source>
        <dbReference type="ARBA" id="ARBA00023242"/>
    </source>
</evidence>
<dbReference type="GO" id="GO:0000166">
    <property type="term" value="F:nucleotide binding"/>
    <property type="evidence" value="ECO:0007669"/>
    <property type="project" value="InterPro"/>
</dbReference>
<dbReference type="PRINTS" id="PR00106">
    <property type="entry name" value="DNAPOLB"/>
</dbReference>
<dbReference type="NCBIfam" id="TIGR00592">
    <property type="entry name" value="pol2"/>
    <property type="match status" value="1"/>
</dbReference>
<evidence type="ECO:0000256" key="7">
    <source>
        <dbReference type="ARBA" id="ARBA00022705"/>
    </source>
</evidence>
<keyword evidence="13" id="KW-0239">DNA-directed DNA polymerase</keyword>
<dbReference type="GO" id="GO:0003887">
    <property type="term" value="F:DNA-directed DNA polymerase activity"/>
    <property type="evidence" value="ECO:0007669"/>
    <property type="project" value="UniProtKB-KW"/>
</dbReference>
<evidence type="ECO:0000259" key="19">
    <source>
        <dbReference type="Pfam" id="PF00136"/>
    </source>
</evidence>
<evidence type="ECO:0000256" key="17">
    <source>
        <dbReference type="ARBA" id="ARBA00049244"/>
    </source>
</evidence>
<protein>
    <recommendedName>
        <fullName evidence="16">DNA polymerase delta catalytic subunit</fullName>
        <ecNumber evidence="3">2.7.7.7</ecNumber>
    </recommendedName>
</protein>
<evidence type="ECO:0000256" key="6">
    <source>
        <dbReference type="ARBA" id="ARBA00022695"/>
    </source>
</evidence>
<keyword evidence="6" id="KW-0548">Nucleotidyltransferase</keyword>
<dbReference type="EC" id="2.7.7.7" evidence="3"/>
<dbReference type="GO" id="GO:0003677">
    <property type="term" value="F:DNA binding"/>
    <property type="evidence" value="ECO:0007669"/>
    <property type="project" value="UniProtKB-KW"/>
</dbReference>
<dbReference type="GO" id="GO:0045004">
    <property type="term" value="P:DNA replication proofreading"/>
    <property type="evidence" value="ECO:0007669"/>
    <property type="project" value="TreeGrafter"/>
</dbReference>
<sequence length="522" mass="59074">SLSPSDYTRTPTGNYFIHKGSDGSREGILPEILKGVLAARKRAKDELKLEKDPFNQAVLNGRQLALKIVANSVYGFTGAQVGKLPCLEISQSVTAIGREMIDRTKNYVEERYTKANGFDNDAIVVYGDTDSVMVKFGMTDLPSAMERGKEAAAYVTSKFNDPVKLEFEKVYWPYLLMSKKRYAGLYWTRTDKFDKIDTKGIETVRRDNCAFVRSVIDTCLQKILVEREIEGAKDFAKQMISDLLQNKMDMSFLVISKQITRPIESYTNAQPHVELAKKLEQRTGIKPQMGERVFYVITERGKDARAYEKAEDPQFAMEQGLSIDTNYYLSQQLEKPLLRLFTPVMGSGSVGELFKGAHTRVVRKPSQSAMTMKGTMGRFFSVGVNCICCHTPIRSSVQNKVQKTNIIQSPPGFAQHPQSPQSQSSDLSPSPSQAFKSQAVCDECKIQGKEGYTLMDTLDTVRRCEQEFSRVLSQCQRCQSQLHRPFECSSKDCTLFYYKNKVKIDLEDAYKCLNRFGPPYQM</sequence>
<dbReference type="Gene3D" id="3.90.1600.10">
    <property type="entry name" value="Palm domain of DNA polymerase"/>
    <property type="match status" value="1"/>
</dbReference>
<feature type="region of interest" description="Disordered" evidence="18">
    <location>
        <begin position="408"/>
        <end position="433"/>
    </location>
</feature>
<dbReference type="FunFam" id="1.10.287.690:FF:000001">
    <property type="entry name" value="DNA polymerase"/>
    <property type="match status" value="1"/>
</dbReference>
<keyword evidence="14" id="KW-0238">DNA-binding</keyword>
<dbReference type="SUPFAM" id="SSF56672">
    <property type="entry name" value="DNA/RNA polymerases"/>
    <property type="match status" value="1"/>
</dbReference>
<keyword evidence="15" id="KW-0539">Nucleus</keyword>
<dbReference type="GO" id="GO:0043625">
    <property type="term" value="C:delta DNA polymerase complex"/>
    <property type="evidence" value="ECO:0007669"/>
    <property type="project" value="TreeGrafter"/>
</dbReference>
<dbReference type="Proteomes" id="UP000324800">
    <property type="component" value="Unassembled WGS sequence"/>
</dbReference>
<keyword evidence="10" id="KW-0863">Zinc-finger</keyword>
<accession>A0A5J4TUM8</accession>
<dbReference type="InterPro" id="IPR006134">
    <property type="entry name" value="DNA-dir_DNA_pol_B_multi_dom"/>
</dbReference>
<evidence type="ECO:0000256" key="2">
    <source>
        <dbReference type="ARBA" id="ARBA00005755"/>
    </source>
</evidence>
<dbReference type="GO" id="GO:0051539">
    <property type="term" value="F:4 iron, 4 sulfur cluster binding"/>
    <property type="evidence" value="ECO:0007669"/>
    <property type="project" value="UniProtKB-KW"/>
</dbReference>
<dbReference type="InterPro" id="IPR042087">
    <property type="entry name" value="DNA_pol_B_thumb"/>
</dbReference>
<dbReference type="InterPro" id="IPR025687">
    <property type="entry name" value="Znf-C4pol"/>
</dbReference>
<evidence type="ECO:0000256" key="12">
    <source>
        <dbReference type="ARBA" id="ARBA00022839"/>
    </source>
</evidence>
<evidence type="ECO:0000256" key="5">
    <source>
        <dbReference type="ARBA" id="ARBA00022679"/>
    </source>
</evidence>
<evidence type="ECO:0000256" key="3">
    <source>
        <dbReference type="ARBA" id="ARBA00012417"/>
    </source>
</evidence>
<keyword evidence="4" id="KW-0408">Iron</keyword>
<dbReference type="Pfam" id="PF00136">
    <property type="entry name" value="DNA_pol_B"/>
    <property type="match status" value="1"/>
</dbReference>
<evidence type="ECO:0000256" key="1">
    <source>
        <dbReference type="ARBA" id="ARBA00004123"/>
    </source>
</evidence>
<dbReference type="InterPro" id="IPR017964">
    <property type="entry name" value="DNA-dir_DNA_pol_B_CS"/>
</dbReference>
<evidence type="ECO:0000259" key="20">
    <source>
        <dbReference type="Pfam" id="PF14260"/>
    </source>
</evidence>
<evidence type="ECO:0000313" key="21">
    <source>
        <dbReference type="EMBL" id="KAA6361977.1"/>
    </source>
</evidence>
<evidence type="ECO:0000256" key="16">
    <source>
        <dbReference type="ARBA" id="ARBA00024411"/>
    </source>
</evidence>
<evidence type="ECO:0000256" key="8">
    <source>
        <dbReference type="ARBA" id="ARBA00022722"/>
    </source>
</evidence>
<evidence type="ECO:0000256" key="11">
    <source>
        <dbReference type="ARBA" id="ARBA00022801"/>
    </source>
</evidence>
<evidence type="ECO:0000256" key="4">
    <source>
        <dbReference type="ARBA" id="ARBA00022485"/>
    </source>
</evidence>
<comment type="subcellular location">
    <subcellularLocation>
        <location evidence="1">Nucleus</location>
    </subcellularLocation>
</comment>
<gene>
    <name evidence="21" type="ORF">EZS28_042496</name>
</gene>
<dbReference type="EMBL" id="SNRW01024814">
    <property type="protein sequence ID" value="KAA6361977.1"/>
    <property type="molecule type" value="Genomic_DNA"/>
</dbReference>
<evidence type="ECO:0000256" key="9">
    <source>
        <dbReference type="ARBA" id="ARBA00022723"/>
    </source>
</evidence>
<feature type="domain" description="C4-type zinc-finger of DNA polymerase delta" evidence="20">
    <location>
        <begin position="438"/>
        <end position="498"/>
    </location>
</feature>
<keyword evidence="9" id="KW-0479">Metal-binding</keyword>
<keyword evidence="4" id="KW-0411">Iron-sulfur</keyword>
<evidence type="ECO:0000256" key="13">
    <source>
        <dbReference type="ARBA" id="ARBA00022932"/>
    </source>
</evidence>
<dbReference type="Gene3D" id="1.10.287.690">
    <property type="entry name" value="Helix hairpin bin"/>
    <property type="match status" value="1"/>
</dbReference>
<keyword evidence="7" id="KW-0235">DNA replication</keyword>
<dbReference type="PROSITE" id="PS00116">
    <property type="entry name" value="DNA_POLYMERASE_B"/>
    <property type="match status" value="1"/>
</dbReference>
<dbReference type="InterPro" id="IPR043502">
    <property type="entry name" value="DNA/RNA_pol_sf"/>
</dbReference>
<dbReference type="GO" id="GO:0008270">
    <property type="term" value="F:zinc ion binding"/>
    <property type="evidence" value="ECO:0007669"/>
    <property type="project" value="UniProtKB-KW"/>
</dbReference>
<feature type="compositionally biased region" description="Low complexity" evidence="18">
    <location>
        <begin position="417"/>
        <end position="433"/>
    </location>
</feature>
<dbReference type="Pfam" id="PF14260">
    <property type="entry name" value="zf-C4pol"/>
    <property type="match status" value="1"/>
</dbReference>
<dbReference type="PANTHER" id="PTHR10322:SF23">
    <property type="entry name" value="DNA POLYMERASE DELTA CATALYTIC SUBUNIT"/>
    <property type="match status" value="1"/>
</dbReference>
<keyword evidence="5" id="KW-0808">Transferase</keyword>
<organism evidence="21 22">
    <name type="scientific">Streblomastix strix</name>
    <dbReference type="NCBI Taxonomy" id="222440"/>
    <lineage>
        <taxon>Eukaryota</taxon>
        <taxon>Metamonada</taxon>
        <taxon>Preaxostyla</taxon>
        <taxon>Oxymonadida</taxon>
        <taxon>Streblomastigidae</taxon>
        <taxon>Streblomastix</taxon>
    </lineage>
</organism>
<evidence type="ECO:0000256" key="10">
    <source>
        <dbReference type="ARBA" id="ARBA00022771"/>
    </source>
</evidence>
<dbReference type="PANTHER" id="PTHR10322">
    <property type="entry name" value="DNA POLYMERASE CATALYTIC SUBUNIT"/>
    <property type="match status" value="1"/>
</dbReference>
<dbReference type="GO" id="GO:0006287">
    <property type="term" value="P:base-excision repair, gap-filling"/>
    <property type="evidence" value="ECO:0007669"/>
    <property type="project" value="TreeGrafter"/>
</dbReference>
<keyword evidence="10" id="KW-0862">Zinc</keyword>
<keyword evidence="4" id="KW-0004">4Fe-4S</keyword>
<comment type="catalytic activity">
    <reaction evidence="17">
        <text>DNA(n) + a 2'-deoxyribonucleoside 5'-triphosphate = DNA(n+1) + diphosphate</text>
        <dbReference type="Rhea" id="RHEA:22508"/>
        <dbReference type="Rhea" id="RHEA-COMP:17339"/>
        <dbReference type="Rhea" id="RHEA-COMP:17340"/>
        <dbReference type="ChEBI" id="CHEBI:33019"/>
        <dbReference type="ChEBI" id="CHEBI:61560"/>
        <dbReference type="ChEBI" id="CHEBI:173112"/>
        <dbReference type="EC" id="2.7.7.7"/>
    </reaction>
</comment>
<keyword evidence="8" id="KW-0540">Nuclease</keyword>
<keyword evidence="12" id="KW-0269">Exonuclease</keyword>
<reference evidence="21 22" key="1">
    <citation type="submission" date="2019-03" db="EMBL/GenBank/DDBJ databases">
        <title>Single cell metagenomics reveals metabolic interactions within the superorganism composed of flagellate Streblomastix strix and complex community of Bacteroidetes bacteria on its surface.</title>
        <authorList>
            <person name="Treitli S.C."/>
            <person name="Kolisko M."/>
            <person name="Husnik F."/>
            <person name="Keeling P."/>
            <person name="Hampl V."/>
        </authorList>
    </citation>
    <scope>NUCLEOTIDE SEQUENCE [LARGE SCALE GENOMIC DNA]</scope>
    <source>
        <strain evidence="21">ST1C</strain>
    </source>
</reference>
<dbReference type="AlphaFoldDB" id="A0A5J4TUM8"/>
<keyword evidence="11" id="KW-0378">Hydrolase</keyword>
<dbReference type="InterPro" id="IPR006172">
    <property type="entry name" value="DNA-dir_DNA_pol_B"/>
</dbReference>
<comment type="similarity">
    <text evidence="2">Belongs to the DNA polymerase type-B family.</text>
</comment>
<evidence type="ECO:0000313" key="22">
    <source>
        <dbReference type="Proteomes" id="UP000324800"/>
    </source>
</evidence>
<name>A0A5J4TUM8_9EUKA</name>
<dbReference type="InterPro" id="IPR050240">
    <property type="entry name" value="DNA_pol_type-B"/>
</dbReference>
<feature type="non-terminal residue" evidence="21">
    <location>
        <position position="1"/>
    </location>
</feature>
<dbReference type="GO" id="GO:0008296">
    <property type="term" value="F:3'-5'-DNA exonuclease activity"/>
    <property type="evidence" value="ECO:0007669"/>
    <property type="project" value="TreeGrafter"/>
</dbReference>
<dbReference type="Gene3D" id="1.10.132.60">
    <property type="entry name" value="DNA polymerase family B, C-terminal domain"/>
    <property type="match status" value="1"/>
</dbReference>